<dbReference type="Gene3D" id="1.25.40.10">
    <property type="entry name" value="Tetratricopeptide repeat domain"/>
    <property type="match status" value="1"/>
</dbReference>
<gene>
    <name evidence="4" type="ORF">OSTQU699_LOCUS6302</name>
</gene>
<dbReference type="SMART" id="SM00028">
    <property type="entry name" value="TPR"/>
    <property type="match status" value="3"/>
</dbReference>
<proteinExistence type="predicted"/>
<keyword evidence="1" id="KW-0677">Repeat</keyword>
<dbReference type="PANTHER" id="PTHR44858">
    <property type="entry name" value="TETRATRICOPEPTIDE REPEAT PROTEIN 6"/>
    <property type="match status" value="1"/>
</dbReference>
<evidence type="ECO:0000256" key="1">
    <source>
        <dbReference type="ARBA" id="ARBA00022737"/>
    </source>
</evidence>
<feature type="region of interest" description="Disordered" evidence="3">
    <location>
        <begin position="19"/>
        <end position="44"/>
    </location>
</feature>
<dbReference type="AlphaFoldDB" id="A0A8S1J4X0"/>
<keyword evidence="2" id="KW-0802">TPR repeat</keyword>
<dbReference type="OrthoDB" id="533763at2759"/>
<evidence type="ECO:0000313" key="5">
    <source>
        <dbReference type="Proteomes" id="UP000708148"/>
    </source>
</evidence>
<name>A0A8S1J4X0_9CHLO</name>
<dbReference type="InterPro" id="IPR019734">
    <property type="entry name" value="TPR_rpt"/>
</dbReference>
<comment type="caution">
    <text evidence="4">The sequence shown here is derived from an EMBL/GenBank/DDBJ whole genome shotgun (WGS) entry which is preliminary data.</text>
</comment>
<evidence type="ECO:0000256" key="3">
    <source>
        <dbReference type="SAM" id="MobiDB-lite"/>
    </source>
</evidence>
<dbReference type="InterPro" id="IPR050498">
    <property type="entry name" value="Ycf3"/>
</dbReference>
<accession>A0A8S1J4X0</accession>
<protein>
    <recommendedName>
        <fullName evidence="6">Tetratricopeptide repeat protein</fullName>
    </recommendedName>
</protein>
<evidence type="ECO:0000313" key="4">
    <source>
        <dbReference type="EMBL" id="CAD7700943.1"/>
    </source>
</evidence>
<keyword evidence="5" id="KW-1185">Reference proteome</keyword>
<dbReference type="Proteomes" id="UP000708148">
    <property type="component" value="Unassembled WGS sequence"/>
</dbReference>
<sequence length="314" mass="33593">MAKMARCVSSEELAAPRGLSVGTMPRCPSSDELSSRSLRSPSCVSSLQRESGPLELSRRSAALGMASAVLGSALFGSDQALALPQDKAADGRVKEAVSAAFTDSGIPEVADSGWTHAIEADPMSADQWANRGTCRLQFGQWEDAKRDFDVALALADDGPLDGTILNKRATAKGAMGDWDGAIEDLTRATNDPTIKSVAHSNLALAFFQVGREATALKEARYVKNLDPLNLEVRCALAAFLWCHGSEKAAVEQWEELQGNGNQLGAVLYNGDCAVERVQGRWPPRATAALVAFLERKKTGIAMDFNGQEQLYSFA</sequence>
<dbReference type="InterPro" id="IPR011990">
    <property type="entry name" value="TPR-like_helical_dom_sf"/>
</dbReference>
<evidence type="ECO:0000256" key="2">
    <source>
        <dbReference type="ARBA" id="ARBA00022803"/>
    </source>
</evidence>
<dbReference type="SUPFAM" id="SSF48452">
    <property type="entry name" value="TPR-like"/>
    <property type="match status" value="1"/>
</dbReference>
<dbReference type="EMBL" id="CAJHUC010001392">
    <property type="protein sequence ID" value="CAD7700943.1"/>
    <property type="molecule type" value="Genomic_DNA"/>
</dbReference>
<feature type="compositionally biased region" description="Low complexity" evidence="3">
    <location>
        <begin position="26"/>
        <end position="44"/>
    </location>
</feature>
<organism evidence="4 5">
    <name type="scientific">Ostreobium quekettii</name>
    <dbReference type="NCBI Taxonomy" id="121088"/>
    <lineage>
        <taxon>Eukaryota</taxon>
        <taxon>Viridiplantae</taxon>
        <taxon>Chlorophyta</taxon>
        <taxon>core chlorophytes</taxon>
        <taxon>Ulvophyceae</taxon>
        <taxon>TCBD clade</taxon>
        <taxon>Bryopsidales</taxon>
        <taxon>Ostreobineae</taxon>
        <taxon>Ostreobiaceae</taxon>
        <taxon>Ostreobium</taxon>
    </lineage>
</organism>
<evidence type="ECO:0008006" key="6">
    <source>
        <dbReference type="Google" id="ProtNLM"/>
    </source>
</evidence>
<reference evidence="4" key="1">
    <citation type="submission" date="2020-12" db="EMBL/GenBank/DDBJ databases">
        <authorList>
            <person name="Iha C."/>
        </authorList>
    </citation>
    <scope>NUCLEOTIDE SEQUENCE</scope>
</reference>
<dbReference type="PANTHER" id="PTHR44858:SF1">
    <property type="entry name" value="UDP-N-ACETYLGLUCOSAMINE--PEPTIDE N-ACETYLGLUCOSAMINYLTRANSFERASE SPINDLY-RELATED"/>
    <property type="match status" value="1"/>
</dbReference>